<dbReference type="Proteomes" id="UP001154282">
    <property type="component" value="Unassembled WGS sequence"/>
</dbReference>
<dbReference type="Gene3D" id="3.30.740.10">
    <property type="entry name" value="Protein Inhibitor Of Neuronal Nitric Oxide Synthase"/>
    <property type="match status" value="1"/>
</dbReference>
<dbReference type="GO" id="GO:0005868">
    <property type="term" value="C:cytoplasmic dynein complex"/>
    <property type="evidence" value="ECO:0007669"/>
    <property type="project" value="TreeGrafter"/>
</dbReference>
<dbReference type="GO" id="GO:0007017">
    <property type="term" value="P:microtubule-based process"/>
    <property type="evidence" value="ECO:0007669"/>
    <property type="project" value="InterPro"/>
</dbReference>
<evidence type="ECO:0000313" key="2">
    <source>
        <dbReference type="Proteomes" id="UP001154282"/>
    </source>
</evidence>
<protein>
    <recommendedName>
        <fullName evidence="3">Dynein light chain</fullName>
    </recommendedName>
</protein>
<evidence type="ECO:0000313" key="1">
    <source>
        <dbReference type="EMBL" id="CAI0431858.1"/>
    </source>
</evidence>
<evidence type="ECO:0008006" key="3">
    <source>
        <dbReference type="Google" id="ProtNLM"/>
    </source>
</evidence>
<reference evidence="1" key="1">
    <citation type="submission" date="2022-08" db="EMBL/GenBank/DDBJ databases">
        <authorList>
            <person name="Gutierrez-Valencia J."/>
        </authorList>
    </citation>
    <scope>NUCLEOTIDE SEQUENCE</scope>
</reference>
<dbReference type="SMART" id="SM01375">
    <property type="entry name" value="Dynein_light"/>
    <property type="match status" value="1"/>
</dbReference>
<dbReference type="Pfam" id="PF01221">
    <property type="entry name" value="Dynein_light"/>
    <property type="match status" value="1"/>
</dbReference>
<feature type="non-terminal residue" evidence="1">
    <location>
        <position position="1"/>
    </location>
</feature>
<keyword evidence="2" id="KW-1185">Reference proteome</keyword>
<gene>
    <name evidence="1" type="ORF">LITE_LOCUS23191</name>
</gene>
<dbReference type="InterPro" id="IPR037177">
    <property type="entry name" value="DLC_sf"/>
</dbReference>
<sequence length="237" mass="27057">QNLGSPVQLQKQSNPTNWHLSLFSSSESLFFTFSPLHLSFLFPTFQTFCLFFLSVAFHQTLCLLQQLFQQVQSFCTKLPDTKPGWFPSCSYSCLIRVPSDSCNRKLTWEMDGAQLELERRSNFLNSLIQRKKATDQQDQFDVRVRASDMPIPLQTRAFACARQQLDSMPGNKVDSKRLALALKKEFDAAHGPAWHCIVGTSFGSYVTHAIGGFLYFSIDKIYILLFKTAVEPFDRSE</sequence>
<dbReference type="GO" id="GO:0045505">
    <property type="term" value="F:dynein intermediate chain binding"/>
    <property type="evidence" value="ECO:0007669"/>
    <property type="project" value="TreeGrafter"/>
</dbReference>
<accession>A0AAV0LBU8</accession>
<dbReference type="AlphaFoldDB" id="A0AAV0LBU8"/>
<name>A0AAV0LBU8_9ROSI</name>
<dbReference type="EMBL" id="CAMGYJ010000006">
    <property type="protein sequence ID" value="CAI0431858.1"/>
    <property type="molecule type" value="Genomic_DNA"/>
</dbReference>
<proteinExistence type="predicted"/>
<dbReference type="FunFam" id="3.30.740.10:FF:000003">
    <property type="entry name" value="Dynein light chain"/>
    <property type="match status" value="1"/>
</dbReference>
<dbReference type="PANTHER" id="PTHR11886">
    <property type="entry name" value="DYNEIN LIGHT CHAIN"/>
    <property type="match status" value="1"/>
</dbReference>
<dbReference type="CDD" id="cd21452">
    <property type="entry name" value="DLC-like_DYNLL1_DYNLL2"/>
    <property type="match status" value="1"/>
</dbReference>
<dbReference type="PANTHER" id="PTHR11886:SF39">
    <property type="entry name" value="DYNEIN LIGHT CHAIN"/>
    <property type="match status" value="1"/>
</dbReference>
<dbReference type="InterPro" id="IPR001372">
    <property type="entry name" value="Dynein_light_chain_typ-1/2"/>
</dbReference>
<organism evidence="1 2">
    <name type="scientific">Linum tenue</name>
    <dbReference type="NCBI Taxonomy" id="586396"/>
    <lineage>
        <taxon>Eukaryota</taxon>
        <taxon>Viridiplantae</taxon>
        <taxon>Streptophyta</taxon>
        <taxon>Embryophyta</taxon>
        <taxon>Tracheophyta</taxon>
        <taxon>Spermatophyta</taxon>
        <taxon>Magnoliopsida</taxon>
        <taxon>eudicotyledons</taxon>
        <taxon>Gunneridae</taxon>
        <taxon>Pentapetalae</taxon>
        <taxon>rosids</taxon>
        <taxon>fabids</taxon>
        <taxon>Malpighiales</taxon>
        <taxon>Linaceae</taxon>
        <taxon>Linum</taxon>
    </lineage>
</organism>
<dbReference type="SUPFAM" id="SSF54648">
    <property type="entry name" value="DLC"/>
    <property type="match status" value="1"/>
</dbReference>
<comment type="caution">
    <text evidence="1">The sequence shown here is derived from an EMBL/GenBank/DDBJ whole genome shotgun (WGS) entry which is preliminary data.</text>
</comment>